<keyword evidence="3" id="KW-1185">Reference proteome</keyword>
<evidence type="ECO:0000313" key="2">
    <source>
        <dbReference type="EMBL" id="ORY39687.1"/>
    </source>
</evidence>
<organism evidence="2 3">
    <name type="scientific">Neocallimastix californiae</name>
    <dbReference type="NCBI Taxonomy" id="1754190"/>
    <lineage>
        <taxon>Eukaryota</taxon>
        <taxon>Fungi</taxon>
        <taxon>Fungi incertae sedis</taxon>
        <taxon>Chytridiomycota</taxon>
        <taxon>Chytridiomycota incertae sedis</taxon>
        <taxon>Neocallimastigomycetes</taxon>
        <taxon>Neocallimastigales</taxon>
        <taxon>Neocallimastigaceae</taxon>
        <taxon>Neocallimastix</taxon>
    </lineage>
</organism>
<feature type="transmembrane region" description="Helical" evidence="1">
    <location>
        <begin position="176"/>
        <end position="198"/>
    </location>
</feature>
<reference evidence="2 3" key="1">
    <citation type="submission" date="2016-08" db="EMBL/GenBank/DDBJ databases">
        <title>A Parts List for Fungal Cellulosomes Revealed by Comparative Genomics.</title>
        <authorList>
            <consortium name="DOE Joint Genome Institute"/>
            <person name="Haitjema C.H."/>
            <person name="Gilmore S.P."/>
            <person name="Henske J.K."/>
            <person name="Solomon K.V."/>
            <person name="De Groot R."/>
            <person name="Kuo A."/>
            <person name="Mondo S.J."/>
            <person name="Salamov A.A."/>
            <person name="Labutti K."/>
            <person name="Zhao Z."/>
            <person name="Chiniquy J."/>
            <person name="Barry K."/>
            <person name="Brewer H.M."/>
            <person name="Purvine S.O."/>
            <person name="Wright A.T."/>
            <person name="Boxma B."/>
            <person name="Van Alen T."/>
            <person name="Hackstein J.H."/>
            <person name="Baker S.E."/>
            <person name="Grigoriev I.V."/>
            <person name="O'Malley M.A."/>
        </authorList>
    </citation>
    <scope>NUCLEOTIDE SEQUENCE [LARGE SCALE GENOMIC DNA]</scope>
    <source>
        <strain evidence="2 3">G1</strain>
    </source>
</reference>
<accession>A0A1Y2BYG3</accession>
<comment type="caution">
    <text evidence="2">The sequence shown here is derived from an EMBL/GenBank/DDBJ whole genome shotgun (WGS) entry which is preliminary data.</text>
</comment>
<evidence type="ECO:0000313" key="3">
    <source>
        <dbReference type="Proteomes" id="UP000193920"/>
    </source>
</evidence>
<gene>
    <name evidence="2" type="ORF">LY90DRAFT_510615</name>
</gene>
<name>A0A1Y2BYG3_9FUNG</name>
<keyword evidence="1" id="KW-0812">Transmembrane</keyword>
<feature type="transmembrane region" description="Helical" evidence="1">
    <location>
        <begin position="92"/>
        <end position="114"/>
    </location>
</feature>
<evidence type="ECO:0008006" key="4">
    <source>
        <dbReference type="Google" id="ProtNLM"/>
    </source>
</evidence>
<dbReference type="AlphaFoldDB" id="A0A1Y2BYG3"/>
<feature type="transmembrane region" description="Helical" evidence="1">
    <location>
        <begin position="20"/>
        <end position="37"/>
    </location>
</feature>
<dbReference type="Proteomes" id="UP000193920">
    <property type="component" value="Unassembled WGS sequence"/>
</dbReference>
<protein>
    <recommendedName>
        <fullName evidence="4">Integral membrane protein</fullName>
    </recommendedName>
</protein>
<keyword evidence="1" id="KW-1133">Transmembrane helix</keyword>
<sequence>MVIQFLMVALMYASVRKGIYWKVLFYSSISGVLGAIFENGTIAYICKKDQEKVEKPFFVIFFFINEIFWIFSEYAIPYLNLIKMRAFAKGKLAVITKYTILGLIIPFTYFRLLIGYMRMKKGYLQDHTIRIYHGYAFGVMALSDLICTVFILYFIRKNNSRAVAESSNINKYIKHSTYIILVTVDIVSTLLSLINIYTDFSTDENVILNGISTLLHCFKCSFILILALDSLLFRYEANTYSLKESSGNYKNGSSNNNNYNNNTKGKTVMYSAFEEKKNINDAYNQQSTKSSPFEYKTFISDKNILNNYSGSYAQSNLFLFDNRDENKSLQINVYPSPSYNY</sequence>
<feature type="transmembrane region" description="Helical" evidence="1">
    <location>
        <begin position="57"/>
        <end position="80"/>
    </location>
</feature>
<feature type="transmembrane region" description="Helical" evidence="1">
    <location>
        <begin position="134"/>
        <end position="155"/>
    </location>
</feature>
<dbReference type="EMBL" id="MCOG01000131">
    <property type="protein sequence ID" value="ORY39687.1"/>
    <property type="molecule type" value="Genomic_DNA"/>
</dbReference>
<keyword evidence="1" id="KW-0472">Membrane</keyword>
<evidence type="ECO:0000256" key="1">
    <source>
        <dbReference type="SAM" id="Phobius"/>
    </source>
</evidence>
<proteinExistence type="predicted"/>
<feature type="transmembrane region" description="Helical" evidence="1">
    <location>
        <begin position="210"/>
        <end position="233"/>
    </location>
</feature>